<evidence type="ECO:0000313" key="2">
    <source>
        <dbReference type="EMBL" id="CAI9096076.1"/>
    </source>
</evidence>
<reference evidence="2" key="1">
    <citation type="submission" date="2023-03" db="EMBL/GenBank/DDBJ databases">
        <authorList>
            <person name="Julca I."/>
        </authorList>
    </citation>
    <scope>NUCLEOTIDE SEQUENCE</scope>
</reference>
<gene>
    <name evidence="2" type="ORF">OLC1_LOCUS6911</name>
</gene>
<dbReference type="GO" id="GO:0000175">
    <property type="term" value="F:3'-5'-RNA exonuclease activity"/>
    <property type="evidence" value="ECO:0007669"/>
    <property type="project" value="TreeGrafter"/>
</dbReference>
<dbReference type="AlphaFoldDB" id="A0AAV1CL25"/>
<dbReference type="Pfam" id="PF03372">
    <property type="entry name" value="Exo_endo_phos"/>
    <property type="match status" value="1"/>
</dbReference>
<dbReference type="InterPro" id="IPR005135">
    <property type="entry name" value="Endo/exonuclease/phosphatase"/>
</dbReference>
<dbReference type="EMBL" id="OX459119">
    <property type="protein sequence ID" value="CAI9096076.1"/>
    <property type="molecule type" value="Genomic_DNA"/>
</dbReference>
<feature type="domain" description="Endonuclease/exonuclease/phosphatase" evidence="1">
    <location>
        <begin position="50"/>
        <end position="345"/>
    </location>
</feature>
<dbReference type="Gene3D" id="3.60.10.10">
    <property type="entry name" value="Endonuclease/exonuclease/phosphatase"/>
    <property type="match status" value="1"/>
</dbReference>
<accession>A0AAV1CL25</accession>
<proteinExistence type="predicted"/>
<name>A0AAV1CL25_OLDCO</name>
<sequence>MSSLLILVTNPVRSLTSLRASSRSIIPTISGLERLGEPQSVVKNGGFRVLSYNLSADMYVRSGRNNYDYCPPEKLTWEYRSQNLLKEILSYEADILCLQEVQSDHYQAFFEPELARFGYLSVYKGKGEETCKGKECIVDGCATFFRRDMFKLVRTYEVEYKKMAAPMISRLNSEQRDPAKSRLEKDNIASVVILEEINNCHSRICIANTHLLGGKGVSDVRLFQVVNLIRGLEKIDSLGIPVLVCGDMNSPRGSDTYNFLVNGKVDYLKHEKRDVLGMSKYLKLKHPMNLASVYSAESNAHDNETLDYILYPQNKLKVDGVFEIPLYERIGKKRILPTSQWSSDHVALVADLRIKKAYREQNCSELPVDPWKHLKKDKKVEVQKQKFQKQERLKNFEVQKQSFKKQKERAKNLKVRKQPFEKQKEGVKNLKVRKQPFRKQKERVNNFKVWEQTFKKQKVGPDMNNIINSESTLNLEIPMPKCLLLPPRQLAGVNTNEQLVGCQ</sequence>
<keyword evidence="3" id="KW-1185">Reference proteome</keyword>
<evidence type="ECO:0000313" key="3">
    <source>
        <dbReference type="Proteomes" id="UP001161247"/>
    </source>
</evidence>
<dbReference type="InterPro" id="IPR050410">
    <property type="entry name" value="CCR4/nocturin_mRNA_transcr"/>
</dbReference>
<evidence type="ECO:0000259" key="1">
    <source>
        <dbReference type="Pfam" id="PF03372"/>
    </source>
</evidence>
<dbReference type="PANTHER" id="PTHR12121:SF79">
    <property type="entry name" value="CARBON CATABOLITE REPRESSOR PROTEIN 4 HOMOLOG 1-LIKE ISOFORM X1"/>
    <property type="match status" value="1"/>
</dbReference>
<dbReference type="Proteomes" id="UP001161247">
    <property type="component" value="Chromosome 2"/>
</dbReference>
<protein>
    <submittedName>
        <fullName evidence="2">OLC1v1032147C1</fullName>
    </submittedName>
</protein>
<dbReference type="PANTHER" id="PTHR12121">
    <property type="entry name" value="CARBON CATABOLITE REPRESSOR PROTEIN 4"/>
    <property type="match status" value="1"/>
</dbReference>
<dbReference type="SUPFAM" id="SSF56219">
    <property type="entry name" value="DNase I-like"/>
    <property type="match status" value="1"/>
</dbReference>
<dbReference type="InterPro" id="IPR036691">
    <property type="entry name" value="Endo/exonu/phosph_ase_sf"/>
</dbReference>
<organism evidence="2 3">
    <name type="scientific">Oldenlandia corymbosa var. corymbosa</name>
    <dbReference type="NCBI Taxonomy" id="529605"/>
    <lineage>
        <taxon>Eukaryota</taxon>
        <taxon>Viridiplantae</taxon>
        <taxon>Streptophyta</taxon>
        <taxon>Embryophyta</taxon>
        <taxon>Tracheophyta</taxon>
        <taxon>Spermatophyta</taxon>
        <taxon>Magnoliopsida</taxon>
        <taxon>eudicotyledons</taxon>
        <taxon>Gunneridae</taxon>
        <taxon>Pentapetalae</taxon>
        <taxon>asterids</taxon>
        <taxon>lamiids</taxon>
        <taxon>Gentianales</taxon>
        <taxon>Rubiaceae</taxon>
        <taxon>Rubioideae</taxon>
        <taxon>Spermacoceae</taxon>
        <taxon>Hedyotis-Oldenlandia complex</taxon>
        <taxon>Oldenlandia</taxon>
    </lineage>
</organism>